<organism evidence="3 4">
    <name type="scientific">Aquibacillus albus</name>
    <dbReference type="NCBI Taxonomy" id="1168171"/>
    <lineage>
        <taxon>Bacteria</taxon>
        <taxon>Bacillati</taxon>
        <taxon>Bacillota</taxon>
        <taxon>Bacilli</taxon>
        <taxon>Bacillales</taxon>
        <taxon>Bacillaceae</taxon>
        <taxon>Aquibacillus</taxon>
    </lineage>
</organism>
<dbReference type="EMBL" id="JAFBDR010000001">
    <property type="protein sequence ID" value="MBM7569926.1"/>
    <property type="molecule type" value="Genomic_DNA"/>
</dbReference>
<accession>A0ABS2MVR5</accession>
<keyword evidence="2" id="KW-1133">Transmembrane helix</keyword>
<evidence type="ECO:0000313" key="4">
    <source>
        <dbReference type="Proteomes" id="UP001296943"/>
    </source>
</evidence>
<keyword evidence="2" id="KW-0472">Membrane</keyword>
<dbReference type="Proteomes" id="UP001296943">
    <property type="component" value="Unassembled WGS sequence"/>
</dbReference>
<feature type="region of interest" description="Disordered" evidence="1">
    <location>
        <begin position="46"/>
        <end position="66"/>
    </location>
</feature>
<evidence type="ECO:0000256" key="1">
    <source>
        <dbReference type="SAM" id="MobiDB-lite"/>
    </source>
</evidence>
<dbReference type="RefSeq" id="WP_204497368.1">
    <property type="nucleotide sequence ID" value="NZ_JAFBDR010000001.1"/>
</dbReference>
<keyword evidence="2" id="KW-0812">Transmembrane</keyword>
<reference evidence="3 4" key="1">
    <citation type="submission" date="2021-01" db="EMBL/GenBank/DDBJ databases">
        <title>Genomic Encyclopedia of Type Strains, Phase IV (KMG-IV): sequencing the most valuable type-strain genomes for metagenomic binning, comparative biology and taxonomic classification.</title>
        <authorList>
            <person name="Goeker M."/>
        </authorList>
    </citation>
    <scope>NUCLEOTIDE SEQUENCE [LARGE SCALE GENOMIC DNA]</scope>
    <source>
        <strain evidence="3 4">DSM 23711</strain>
    </source>
</reference>
<feature type="compositionally biased region" description="Basic and acidic residues" evidence="1">
    <location>
        <begin position="46"/>
        <end position="59"/>
    </location>
</feature>
<keyword evidence="4" id="KW-1185">Reference proteome</keyword>
<protein>
    <recommendedName>
        <fullName evidence="5">SigE-dependent sporulation protein</fullName>
    </recommendedName>
</protein>
<comment type="caution">
    <text evidence="3">The sequence shown here is derived from an EMBL/GenBank/DDBJ whole genome shotgun (WGS) entry which is preliminary data.</text>
</comment>
<sequence length="66" mass="7902">MEYELWILISLIYLFVFYLIIKTAVTRGIDESKSIKELKKEISELKKQKEDERSSEKSKHIINRKA</sequence>
<evidence type="ECO:0000256" key="2">
    <source>
        <dbReference type="SAM" id="Phobius"/>
    </source>
</evidence>
<proteinExistence type="predicted"/>
<gene>
    <name evidence="3" type="ORF">JOC48_000395</name>
</gene>
<evidence type="ECO:0008006" key="5">
    <source>
        <dbReference type="Google" id="ProtNLM"/>
    </source>
</evidence>
<evidence type="ECO:0000313" key="3">
    <source>
        <dbReference type="EMBL" id="MBM7569926.1"/>
    </source>
</evidence>
<name>A0ABS2MVR5_9BACI</name>
<feature type="transmembrane region" description="Helical" evidence="2">
    <location>
        <begin position="6"/>
        <end position="25"/>
    </location>
</feature>